<evidence type="ECO:0000256" key="6">
    <source>
        <dbReference type="ARBA" id="ARBA00022723"/>
    </source>
</evidence>
<keyword evidence="15" id="KW-1185">Reference proteome</keyword>
<dbReference type="Proteomes" id="UP000331127">
    <property type="component" value="Unassembled WGS sequence"/>
</dbReference>
<dbReference type="EC" id="3.4.24.-" evidence="12"/>
<comment type="cofactor">
    <cofactor evidence="12">
        <name>Zn(2+)</name>
        <dbReference type="ChEBI" id="CHEBI:29105"/>
    </cofactor>
    <text evidence="12">Binds 1 zinc ion per subunit.</text>
</comment>
<evidence type="ECO:0000256" key="9">
    <source>
        <dbReference type="ARBA" id="ARBA00022989"/>
    </source>
</evidence>
<dbReference type="InterPro" id="IPR050083">
    <property type="entry name" value="HtpX_protease"/>
</dbReference>
<dbReference type="GO" id="GO:0004222">
    <property type="term" value="F:metalloendopeptidase activity"/>
    <property type="evidence" value="ECO:0007669"/>
    <property type="project" value="UniProtKB-UniRule"/>
</dbReference>
<feature type="transmembrane region" description="Helical" evidence="12">
    <location>
        <begin position="32"/>
        <end position="49"/>
    </location>
</feature>
<dbReference type="GO" id="GO:0005886">
    <property type="term" value="C:plasma membrane"/>
    <property type="evidence" value="ECO:0007669"/>
    <property type="project" value="UniProtKB-SubCell"/>
</dbReference>
<dbReference type="GO" id="GO:0006508">
    <property type="term" value="P:proteolysis"/>
    <property type="evidence" value="ECO:0007669"/>
    <property type="project" value="UniProtKB-KW"/>
</dbReference>
<feature type="active site" evidence="12">
    <location>
        <position position="133"/>
    </location>
</feature>
<evidence type="ECO:0000256" key="7">
    <source>
        <dbReference type="ARBA" id="ARBA00022801"/>
    </source>
</evidence>
<dbReference type="GO" id="GO:0008270">
    <property type="term" value="F:zinc ion binding"/>
    <property type="evidence" value="ECO:0007669"/>
    <property type="project" value="UniProtKB-UniRule"/>
</dbReference>
<evidence type="ECO:0000256" key="11">
    <source>
        <dbReference type="ARBA" id="ARBA00023136"/>
    </source>
</evidence>
<evidence type="ECO:0000256" key="3">
    <source>
        <dbReference type="ARBA" id="ARBA00022475"/>
    </source>
</evidence>
<feature type="binding site" evidence="12">
    <location>
        <position position="203"/>
    </location>
    <ligand>
        <name>Zn(2+)</name>
        <dbReference type="ChEBI" id="CHEBI:29105"/>
        <note>catalytic</note>
    </ligand>
</feature>
<sequence length="281" mass="29622">MRHNGVRTAVLLGVLSGLMLAVGAWIGGGTGVRIALLIALGAAGVAFFCSDRIALAALRARPVGEVEQPELYGIVRELSYDARRPMPRLYLSPTSQPNAFATGRNPRDAAICVTRGLITLLDERELRGVIAHELSHVYNRDILLSSIAGALATMITYFGYIGVLFGSTDDGDEPPGLLGTLILLTLGPVAATMIRLAIARSREFAADEAAARLTGDPGSLASALRKIDAGTRHLPLPRNAQIISAGHMMIASPFGAGSCVATHPPTTERVARLERMAGRPA</sequence>
<dbReference type="InterPro" id="IPR022919">
    <property type="entry name" value="Pept_M48_protease_HtpX"/>
</dbReference>
<evidence type="ECO:0000256" key="10">
    <source>
        <dbReference type="ARBA" id="ARBA00023049"/>
    </source>
</evidence>
<dbReference type="PANTHER" id="PTHR43221:SF1">
    <property type="entry name" value="PROTEASE HTPX"/>
    <property type="match status" value="1"/>
</dbReference>
<keyword evidence="4 12" id="KW-0645">Protease</keyword>
<comment type="caution">
    <text evidence="14">The sequence shown here is derived from an EMBL/GenBank/DDBJ whole genome shotgun (WGS) entry which is preliminary data.</text>
</comment>
<dbReference type="HAMAP" id="MF_00188">
    <property type="entry name" value="Pept_M48_protease_HtpX"/>
    <property type="match status" value="1"/>
</dbReference>
<keyword evidence="9 12" id="KW-1133">Transmembrane helix</keyword>
<gene>
    <name evidence="14" type="primary">htpX2</name>
    <name evidence="12" type="synonym">htpX</name>
    <name evidence="14" type="ORF">Amac_016610</name>
</gene>
<accession>A0A5M3WH78</accession>
<comment type="similarity">
    <text evidence="2 12">Belongs to the peptidase M48B family.</text>
</comment>
<feature type="transmembrane region" description="Helical" evidence="12">
    <location>
        <begin position="177"/>
        <end position="198"/>
    </location>
</feature>
<keyword evidence="5 12" id="KW-0812">Transmembrane</keyword>
<comment type="subcellular location">
    <subcellularLocation>
        <location evidence="1 12">Cell membrane</location>
        <topology evidence="1 12">Multi-pass membrane protein</topology>
    </subcellularLocation>
</comment>
<evidence type="ECO:0000313" key="15">
    <source>
        <dbReference type="Proteomes" id="UP000331127"/>
    </source>
</evidence>
<evidence type="ECO:0000256" key="4">
    <source>
        <dbReference type="ARBA" id="ARBA00022670"/>
    </source>
</evidence>
<feature type="binding site" evidence="12">
    <location>
        <position position="132"/>
    </location>
    <ligand>
        <name>Zn(2+)</name>
        <dbReference type="ChEBI" id="CHEBI:29105"/>
        <note>catalytic</note>
    </ligand>
</feature>
<dbReference type="Gene3D" id="3.30.2010.10">
    <property type="entry name" value="Metalloproteases ('zincins'), catalytic domain"/>
    <property type="match status" value="1"/>
</dbReference>
<organism evidence="14 15">
    <name type="scientific">Acrocarpospora macrocephala</name>
    <dbReference type="NCBI Taxonomy" id="150177"/>
    <lineage>
        <taxon>Bacteria</taxon>
        <taxon>Bacillati</taxon>
        <taxon>Actinomycetota</taxon>
        <taxon>Actinomycetes</taxon>
        <taxon>Streptosporangiales</taxon>
        <taxon>Streptosporangiaceae</taxon>
        <taxon>Acrocarpospora</taxon>
    </lineage>
</organism>
<dbReference type="OrthoDB" id="15218at2"/>
<feature type="domain" description="Peptidase M48" evidence="13">
    <location>
        <begin position="67"/>
        <end position="276"/>
    </location>
</feature>
<keyword evidence="3 12" id="KW-1003">Cell membrane</keyword>
<evidence type="ECO:0000256" key="2">
    <source>
        <dbReference type="ARBA" id="ARBA00009779"/>
    </source>
</evidence>
<feature type="binding site" evidence="12">
    <location>
        <position position="136"/>
    </location>
    <ligand>
        <name>Zn(2+)</name>
        <dbReference type="ChEBI" id="CHEBI:29105"/>
        <note>catalytic</note>
    </ligand>
</feature>
<feature type="transmembrane region" description="Helical" evidence="12">
    <location>
        <begin position="9"/>
        <end position="26"/>
    </location>
</feature>
<feature type="transmembrane region" description="Helical" evidence="12">
    <location>
        <begin position="142"/>
        <end position="165"/>
    </location>
</feature>
<name>A0A5M3WH78_9ACTN</name>
<dbReference type="RefSeq" id="WP_155353726.1">
    <property type="nucleotide sequence ID" value="NZ_BAAAHL010000012.1"/>
</dbReference>
<protein>
    <recommendedName>
        <fullName evidence="12">Protease HtpX homolog</fullName>
        <ecNumber evidence="12">3.4.24.-</ecNumber>
    </recommendedName>
</protein>
<dbReference type="InterPro" id="IPR001915">
    <property type="entry name" value="Peptidase_M48"/>
</dbReference>
<keyword evidence="11 12" id="KW-0472">Membrane</keyword>
<reference evidence="14 15" key="1">
    <citation type="submission" date="2019-10" db="EMBL/GenBank/DDBJ databases">
        <title>Whole genome shotgun sequence of Acrocarpospora macrocephala NBRC 16266.</title>
        <authorList>
            <person name="Ichikawa N."/>
            <person name="Kimura A."/>
            <person name="Kitahashi Y."/>
            <person name="Komaki H."/>
            <person name="Oguchi A."/>
        </authorList>
    </citation>
    <scope>NUCLEOTIDE SEQUENCE [LARGE SCALE GENOMIC DNA]</scope>
    <source>
        <strain evidence="14 15">NBRC 16266</strain>
    </source>
</reference>
<dbReference type="PANTHER" id="PTHR43221">
    <property type="entry name" value="PROTEASE HTPX"/>
    <property type="match status" value="1"/>
</dbReference>
<keyword evidence="6 12" id="KW-0479">Metal-binding</keyword>
<dbReference type="Pfam" id="PF01435">
    <property type="entry name" value="Peptidase_M48"/>
    <property type="match status" value="1"/>
</dbReference>
<evidence type="ECO:0000256" key="12">
    <source>
        <dbReference type="HAMAP-Rule" id="MF_00188"/>
    </source>
</evidence>
<keyword evidence="10 12" id="KW-0482">Metalloprotease</keyword>
<evidence type="ECO:0000256" key="1">
    <source>
        <dbReference type="ARBA" id="ARBA00004651"/>
    </source>
</evidence>
<keyword evidence="7 12" id="KW-0378">Hydrolase</keyword>
<evidence type="ECO:0000256" key="8">
    <source>
        <dbReference type="ARBA" id="ARBA00022833"/>
    </source>
</evidence>
<evidence type="ECO:0000259" key="13">
    <source>
        <dbReference type="Pfam" id="PF01435"/>
    </source>
</evidence>
<proteinExistence type="inferred from homology"/>
<keyword evidence="8 12" id="KW-0862">Zinc</keyword>
<evidence type="ECO:0000256" key="5">
    <source>
        <dbReference type="ARBA" id="ARBA00022692"/>
    </source>
</evidence>
<evidence type="ECO:0000313" key="14">
    <source>
        <dbReference type="EMBL" id="GES08066.1"/>
    </source>
</evidence>
<dbReference type="EMBL" id="BLAE01000009">
    <property type="protein sequence ID" value="GES08066.1"/>
    <property type="molecule type" value="Genomic_DNA"/>
</dbReference>
<dbReference type="AlphaFoldDB" id="A0A5M3WH78"/>